<dbReference type="NCBIfam" id="TIGR00051">
    <property type="entry name" value="YbgC/FadM family acyl-CoA thioesterase"/>
    <property type="match status" value="1"/>
</dbReference>
<dbReference type="eggNOG" id="COG0824">
    <property type="taxonomic scope" value="Bacteria"/>
</dbReference>
<dbReference type="InterPro" id="IPR050563">
    <property type="entry name" value="4-hydroxybenzoyl-CoA_TE"/>
</dbReference>
<dbReference type="SUPFAM" id="SSF54637">
    <property type="entry name" value="Thioesterase/thiol ester dehydrase-isomerase"/>
    <property type="match status" value="1"/>
</dbReference>
<dbReference type="HOGENOM" id="CLU_101141_3_3_9"/>
<dbReference type="GO" id="GO:0047617">
    <property type="term" value="F:fatty acyl-CoA hydrolase activity"/>
    <property type="evidence" value="ECO:0007669"/>
    <property type="project" value="TreeGrafter"/>
</dbReference>
<protein>
    <submittedName>
        <fullName evidence="3">Thioesterase superfamily protein</fullName>
    </submittedName>
</protein>
<dbReference type="STRING" id="643648.Slip_1060"/>
<organism evidence="3 4">
    <name type="scientific">Syntrophothermus lipocalidus (strain DSM 12680 / TGB-C1)</name>
    <dbReference type="NCBI Taxonomy" id="643648"/>
    <lineage>
        <taxon>Bacteria</taxon>
        <taxon>Bacillati</taxon>
        <taxon>Bacillota</taxon>
        <taxon>Clostridia</taxon>
        <taxon>Eubacteriales</taxon>
        <taxon>Syntrophomonadaceae</taxon>
        <taxon>Syntrophothermus</taxon>
    </lineage>
</organism>
<dbReference type="PANTHER" id="PTHR31793:SF27">
    <property type="entry name" value="NOVEL THIOESTERASE SUPERFAMILY DOMAIN AND SAPOSIN A-TYPE DOMAIN CONTAINING PROTEIN (0610012H03RIK)"/>
    <property type="match status" value="1"/>
</dbReference>
<evidence type="ECO:0000256" key="1">
    <source>
        <dbReference type="ARBA" id="ARBA00005953"/>
    </source>
</evidence>
<dbReference type="InterPro" id="IPR029069">
    <property type="entry name" value="HotDog_dom_sf"/>
</dbReference>
<dbReference type="Pfam" id="PF13279">
    <property type="entry name" value="4HBT_2"/>
    <property type="match status" value="1"/>
</dbReference>
<dbReference type="KEGG" id="slp:Slip_1060"/>
<proteinExistence type="inferred from homology"/>
<comment type="similarity">
    <text evidence="1">Belongs to the 4-hydroxybenzoyl-CoA thioesterase family.</text>
</comment>
<evidence type="ECO:0000256" key="2">
    <source>
        <dbReference type="ARBA" id="ARBA00022801"/>
    </source>
</evidence>
<dbReference type="PIRSF" id="PIRSF003230">
    <property type="entry name" value="YbgC"/>
    <property type="match status" value="1"/>
</dbReference>
<dbReference type="InterPro" id="IPR006684">
    <property type="entry name" value="YbgC/YbaW"/>
</dbReference>
<reference evidence="4" key="1">
    <citation type="journal article" date="2010" name="Stand. Genomic Sci.">
        <title>Complete genome sequence of Syntrophothermus lipocalidus type strain (TGB-C1T).</title>
        <authorList>
            <consortium name="US DOE Joint Genome Institute (JGI-PGF)"/>
            <person name="Djao O."/>
            <person name="Zhang X."/>
            <person name="Lucas S."/>
            <person name="Lapidus A."/>
            <person name="Glavina Del Rio T."/>
            <person name="Nolan M."/>
            <person name="Tice H."/>
            <person name="Cheng J."/>
            <person name="Han C."/>
            <person name="Tapia R."/>
            <person name="Goodwin L."/>
            <person name="Pitluck S."/>
            <person name="Liolios K."/>
            <person name="Ivanova N."/>
            <person name="Mavromatis K."/>
            <person name="Mikhailova N."/>
            <person name="Ovchinnikova G."/>
            <person name="Pati A."/>
            <person name="Brambilla E."/>
            <person name="Chen A."/>
            <person name="Palaniappan K."/>
            <person name="Land M."/>
            <person name="Hauser L."/>
            <person name="Chang Y."/>
            <person name="Jeffries C."/>
            <person name="Rohde M."/>
            <person name="Sikorski J."/>
            <person name="Spring S."/>
            <person name="Goker M."/>
            <person name="Detter J."/>
            <person name="Woyke T."/>
            <person name="Bristow J."/>
            <person name="Eisen J."/>
            <person name="Markowitz V."/>
            <person name="Hugenholtz P."/>
            <person name="Kyrpides N."/>
            <person name="Klenk H."/>
        </authorList>
    </citation>
    <scope>NUCLEOTIDE SEQUENCE [LARGE SCALE GENOMIC DNA]</scope>
    <source>
        <strain evidence="4">DSM 12680 / TGB-C1</strain>
    </source>
</reference>
<evidence type="ECO:0000313" key="4">
    <source>
        <dbReference type="Proteomes" id="UP000000378"/>
    </source>
</evidence>
<dbReference type="PANTHER" id="PTHR31793">
    <property type="entry name" value="4-HYDROXYBENZOYL-COA THIOESTERASE FAMILY MEMBER"/>
    <property type="match status" value="1"/>
</dbReference>
<dbReference type="EMBL" id="CP002048">
    <property type="protein sequence ID" value="ADI01839.1"/>
    <property type="molecule type" value="Genomic_DNA"/>
</dbReference>
<sequence>MYHETVLTVRYVETDKFGIAHHSNHIIWFEVARTSLLRDIGLPYSRMESEGVSCPLLETRCHYRHPARFEDTLVVRTVITEMSPVKIRFAYEIVEAEHGYSIASGETLHAFVDGATGRPIRLNRFRPEMWGLLTKRSRPYFTSTGGQ</sequence>
<dbReference type="AlphaFoldDB" id="D7CMA4"/>
<reference evidence="3 4" key="2">
    <citation type="journal article" date="2010" name="Stand. Genomic Sci.">
        <title>Complete genome sequence of Syntrophothermus lipocalidus type strain (TGB-C1).</title>
        <authorList>
            <person name="Djao O.D."/>
            <person name="Zhang X."/>
            <person name="Lucas S."/>
            <person name="Lapidus A."/>
            <person name="Del Rio T.G."/>
            <person name="Nolan M."/>
            <person name="Tice H."/>
            <person name="Cheng J.F."/>
            <person name="Han C."/>
            <person name="Tapia R."/>
            <person name="Goodwin L."/>
            <person name="Pitluck S."/>
            <person name="Liolios K."/>
            <person name="Ivanova N."/>
            <person name="Mavromatis K."/>
            <person name="Mikhailova N."/>
            <person name="Ovchinnikova G."/>
            <person name="Pati A."/>
            <person name="Brambilla E."/>
            <person name="Chen A."/>
            <person name="Palaniappan K."/>
            <person name="Land M."/>
            <person name="Hauser L."/>
            <person name="Chang Y.J."/>
            <person name="Jeffries C.D."/>
            <person name="Rohde M."/>
            <person name="Sikorski J."/>
            <person name="Spring S."/>
            <person name="Goker M."/>
            <person name="Detter J.C."/>
            <person name="Woyke T."/>
            <person name="Bristow J."/>
            <person name="Eisen J.A."/>
            <person name="Markowitz V."/>
            <person name="Hugenholtz P."/>
            <person name="Kyrpides N.C."/>
            <person name="Klenk H.P."/>
        </authorList>
    </citation>
    <scope>NUCLEOTIDE SEQUENCE [LARGE SCALE GENOMIC DNA]</scope>
    <source>
        <strain evidence="4">DSM 12680 / TGB-C1</strain>
    </source>
</reference>
<evidence type="ECO:0000313" key="3">
    <source>
        <dbReference type="EMBL" id="ADI01839.1"/>
    </source>
</evidence>
<dbReference type="Gene3D" id="3.10.129.10">
    <property type="entry name" value="Hotdog Thioesterase"/>
    <property type="match status" value="1"/>
</dbReference>
<dbReference type="OrthoDB" id="9800856at2"/>
<dbReference type="RefSeq" id="WP_013175241.1">
    <property type="nucleotide sequence ID" value="NC_014220.1"/>
</dbReference>
<name>D7CMA4_SYNLT</name>
<dbReference type="Proteomes" id="UP000000378">
    <property type="component" value="Chromosome"/>
</dbReference>
<keyword evidence="2" id="KW-0378">Hydrolase</keyword>
<gene>
    <name evidence="3" type="ordered locus">Slip_1060</name>
</gene>
<dbReference type="CDD" id="cd00586">
    <property type="entry name" value="4HBT"/>
    <property type="match status" value="1"/>
</dbReference>
<keyword evidence="4" id="KW-1185">Reference proteome</keyword>
<accession>D7CMA4</accession>